<keyword evidence="1 2" id="KW-0418">Kinase</keyword>
<dbReference type="GO" id="GO:0009254">
    <property type="term" value="P:peptidoglycan turnover"/>
    <property type="evidence" value="ECO:0007669"/>
    <property type="project" value="UniProtKB-UniRule"/>
</dbReference>
<keyword evidence="1" id="KW-0119">Carbohydrate metabolism</keyword>
<dbReference type="KEGG" id="sbu:SpiBuddy_2518"/>
<proteinExistence type="inferred from homology"/>
<dbReference type="InterPro" id="IPR043129">
    <property type="entry name" value="ATPase_NBD"/>
</dbReference>
<accession>F0RSD0</accession>
<keyword evidence="3" id="KW-1185">Reference proteome</keyword>
<organism evidence="2 3">
    <name type="scientific">Sphaerochaeta globosa (strain ATCC BAA-1886 / DSM 22777 / Buddy)</name>
    <name type="common">Spirochaeta sp. (strain Buddy)</name>
    <dbReference type="NCBI Taxonomy" id="158189"/>
    <lineage>
        <taxon>Bacteria</taxon>
        <taxon>Pseudomonadati</taxon>
        <taxon>Spirochaetota</taxon>
        <taxon>Spirochaetia</taxon>
        <taxon>Spirochaetales</taxon>
        <taxon>Sphaerochaetaceae</taxon>
        <taxon>Sphaerochaeta</taxon>
    </lineage>
</organism>
<dbReference type="UniPathway" id="UPA00544"/>
<dbReference type="UniPathway" id="UPA00343"/>
<evidence type="ECO:0000313" key="3">
    <source>
        <dbReference type="Proteomes" id="UP000008466"/>
    </source>
</evidence>
<dbReference type="GO" id="GO:0097175">
    <property type="term" value="P:1,6-anhydro-N-acetyl-beta-muramic acid catabolic process"/>
    <property type="evidence" value="ECO:0007669"/>
    <property type="project" value="UniProtKB-UniRule"/>
</dbReference>
<dbReference type="PANTHER" id="PTHR30605:SF0">
    <property type="entry name" value="ANHYDRO-N-ACETYLMURAMIC ACID KINASE"/>
    <property type="match status" value="1"/>
</dbReference>
<comment type="function">
    <text evidence="1">Catalyzes the specific phosphorylation of 1,6-anhydro-N-acetylmuramic acid (anhMurNAc) with the simultaneous cleavage of the 1,6-anhydro ring, generating MurNAc-6-P. Is required for the utilization of anhMurNAc either imported from the medium or derived from its own cell wall murein, and thus plays a role in cell wall recycling.</text>
</comment>
<sequence>MNQMDFLQSYRNRLQHRLIGLMSGTSLDGVDAVLVSITTNETGEAVQVTLEDQVSIPYTKEMKETVAKLCIPGSSDINDITVAHSGLAYWNAAAVNELIKHSNMERKAIDAICMHGQTVWHAPTGQTFPGPAGPLEVTGTLQLGNSQFVASLTHLPVISDFRSADMAEGGQGAPLAPYIDYLLFHQEGKGIAVQNIGGIGNVTVLPVHGKNEGVFAFDTGPGNMIIDQIVALHSNQQKQYDEGGAIAASGTVCETLLSLLLEDPYFAKQPPKSTGREVYGYEYTNSLLQKAERLHLSFEDIVATATAFTACTIAQAYKDFVLPLTALHTVIISGGGARNATLVSMIKQYLGGSIEVVTSDDVGVPDQAREAMAFALMGHESLLGRPSNLPAVTGARKPVVLGTITMQQL</sequence>
<comment type="pathway">
    <text evidence="1">Cell wall biogenesis; peptidoglycan recycling.</text>
</comment>
<dbReference type="NCBIfam" id="NF007148">
    <property type="entry name" value="PRK09585.3-2"/>
    <property type="match status" value="1"/>
</dbReference>
<protein>
    <recommendedName>
        <fullName evidence="1">Anhydro-N-acetylmuramic acid kinase</fullName>
        <ecNumber evidence="1">2.7.1.170</ecNumber>
    </recommendedName>
    <alternativeName>
        <fullName evidence="1">AnhMurNAc kinase</fullName>
    </alternativeName>
</protein>
<dbReference type="HAMAP" id="MF_01270">
    <property type="entry name" value="AnhMurNAc_kinase"/>
    <property type="match status" value="1"/>
</dbReference>
<dbReference type="GO" id="GO:0016301">
    <property type="term" value="F:kinase activity"/>
    <property type="evidence" value="ECO:0007669"/>
    <property type="project" value="UniProtKB-KW"/>
</dbReference>
<feature type="binding site" evidence="1">
    <location>
        <begin position="24"/>
        <end position="31"/>
    </location>
    <ligand>
        <name>ATP</name>
        <dbReference type="ChEBI" id="CHEBI:30616"/>
    </ligand>
</feature>
<dbReference type="EC" id="2.7.1.170" evidence="1"/>
<dbReference type="CDD" id="cd24050">
    <property type="entry name" value="ASKHA_NBD_ANMK"/>
    <property type="match status" value="1"/>
</dbReference>
<evidence type="ECO:0000313" key="2">
    <source>
        <dbReference type="EMBL" id="ADY14330.1"/>
    </source>
</evidence>
<dbReference type="GO" id="GO:0006040">
    <property type="term" value="P:amino sugar metabolic process"/>
    <property type="evidence" value="ECO:0007669"/>
    <property type="project" value="InterPro"/>
</dbReference>
<dbReference type="Proteomes" id="UP000008466">
    <property type="component" value="Chromosome"/>
</dbReference>
<dbReference type="RefSeq" id="WP_013608175.1">
    <property type="nucleotide sequence ID" value="NC_015152.1"/>
</dbReference>
<dbReference type="GO" id="GO:0016773">
    <property type="term" value="F:phosphotransferase activity, alcohol group as acceptor"/>
    <property type="evidence" value="ECO:0007669"/>
    <property type="project" value="UniProtKB-UniRule"/>
</dbReference>
<comment type="pathway">
    <text evidence="1">Amino-sugar metabolism; 1,6-anhydro-N-acetylmuramate degradation.</text>
</comment>
<keyword evidence="1" id="KW-0067">ATP-binding</keyword>
<dbReference type="GO" id="GO:0005524">
    <property type="term" value="F:ATP binding"/>
    <property type="evidence" value="ECO:0007669"/>
    <property type="project" value="UniProtKB-UniRule"/>
</dbReference>
<dbReference type="eggNOG" id="COG2377">
    <property type="taxonomic scope" value="Bacteria"/>
</dbReference>
<dbReference type="STRING" id="158189.SpiBuddy_2518"/>
<dbReference type="AlphaFoldDB" id="F0RSD0"/>
<evidence type="ECO:0000256" key="1">
    <source>
        <dbReference type="HAMAP-Rule" id="MF_01270"/>
    </source>
</evidence>
<dbReference type="OrthoDB" id="9763949at2"/>
<dbReference type="SUPFAM" id="SSF53067">
    <property type="entry name" value="Actin-like ATPase domain"/>
    <property type="match status" value="1"/>
</dbReference>
<dbReference type="PANTHER" id="PTHR30605">
    <property type="entry name" value="ANHYDRO-N-ACETYLMURAMIC ACID KINASE"/>
    <property type="match status" value="1"/>
</dbReference>
<dbReference type="InterPro" id="IPR005338">
    <property type="entry name" value="Anhydro_N_Ac-Mur_kinase"/>
</dbReference>
<keyword evidence="1" id="KW-0547">Nucleotide-binding</keyword>
<comment type="catalytic activity">
    <reaction evidence="1">
        <text>1,6-anhydro-N-acetyl-beta-muramate + ATP + H2O = N-acetyl-D-muramate 6-phosphate + ADP + H(+)</text>
        <dbReference type="Rhea" id="RHEA:24952"/>
        <dbReference type="ChEBI" id="CHEBI:15377"/>
        <dbReference type="ChEBI" id="CHEBI:15378"/>
        <dbReference type="ChEBI" id="CHEBI:30616"/>
        <dbReference type="ChEBI" id="CHEBI:58690"/>
        <dbReference type="ChEBI" id="CHEBI:58722"/>
        <dbReference type="ChEBI" id="CHEBI:456216"/>
        <dbReference type="EC" id="2.7.1.170"/>
    </reaction>
</comment>
<comment type="similarity">
    <text evidence="1">Belongs to the anhydro-N-acetylmuramic acid kinase family.</text>
</comment>
<reference evidence="3" key="1">
    <citation type="submission" date="2011-02" db="EMBL/GenBank/DDBJ databases">
        <title>Complete sequence of Spirochaeta sp. Buddy.</title>
        <authorList>
            <person name="Lucas S."/>
            <person name="Copeland A."/>
            <person name="Lapidus A."/>
            <person name="Cheng J.-F."/>
            <person name="Goodwin L."/>
            <person name="Pitluck S."/>
            <person name="Zeytun A."/>
            <person name="Detter J.C."/>
            <person name="Han C."/>
            <person name="Tapia R."/>
            <person name="Land M."/>
            <person name="Hauser L."/>
            <person name="Kyrpides N."/>
            <person name="Ivanova N."/>
            <person name="Mikhailova N."/>
            <person name="Pagani I."/>
            <person name="Ritalahti K.M."/>
            <person name="Loeffler F.E."/>
            <person name="Woyke T."/>
        </authorList>
    </citation>
    <scope>NUCLEOTIDE SEQUENCE [LARGE SCALE GENOMIC DNA]</scope>
    <source>
        <strain evidence="3">ATCC BAA-1886 / DSM 22777 / Buddy</strain>
    </source>
</reference>
<dbReference type="Gene3D" id="3.30.420.40">
    <property type="match status" value="2"/>
</dbReference>
<dbReference type="HOGENOM" id="CLU_038782_1_0_12"/>
<name>F0RSD0_SPHGB</name>
<keyword evidence="1" id="KW-0808">Transferase</keyword>
<gene>
    <name evidence="1" type="primary">anmK</name>
    <name evidence="2" type="ordered locus">SpiBuddy_2518</name>
</gene>
<dbReference type="EMBL" id="CP002541">
    <property type="protein sequence ID" value="ADY14330.1"/>
    <property type="molecule type" value="Genomic_DNA"/>
</dbReference>
<dbReference type="Pfam" id="PF03702">
    <property type="entry name" value="AnmK"/>
    <property type="match status" value="1"/>
</dbReference>